<accession>A0ABD3NHX7</accession>
<evidence type="ECO:0000256" key="4">
    <source>
        <dbReference type="ARBA" id="ARBA00022679"/>
    </source>
</evidence>
<dbReference type="AlphaFoldDB" id="A0ABD3NHX7"/>
<evidence type="ECO:0000259" key="6">
    <source>
        <dbReference type="PROSITE" id="PS50404"/>
    </source>
</evidence>
<comment type="similarity">
    <text evidence="2">Belongs to the GST superfamily. Mu family.</text>
</comment>
<dbReference type="SUPFAM" id="SSF52833">
    <property type="entry name" value="Thioredoxin-like"/>
    <property type="match status" value="1"/>
</dbReference>
<dbReference type="SUPFAM" id="SSF47616">
    <property type="entry name" value="GST C-terminal domain-like"/>
    <property type="match status" value="1"/>
</dbReference>
<feature type="domain" description="GST C-terminal" evidence="7">
    <location>
        <begin position="101"/>
        <end position="218"/>
    </location>
</feature>
<dbReference type="PANTHER" id="PTHR11571:SF222">
    <property type="entry name" value="GLUTATHIONE TRANSFERASE"/>
    <property type="match status" value="1"/>
</dbReference>
<evidence type="ECO:0000256" key="1">
    <source>
        <dbReference type="ARBA" id="ARBA00003701"/>
    </source>
</evidence>
<name>A0ABD3NHX7_9STRA</name>
<evidence type="ECO:0000256" key="2">
    <source>
        <dbReference type="ARBA" id="ARBA00005861"/>
    </source>
</evidence>
<dbReference type="PROSITE" id="PS50404">
    <property type="entry name" value="GST_NTER"/>
    <property type="match status" value="1"/>
</dbReference>
<dbReference type="Gene3D" id="1.20.1050.10">
    <property type="match status" value="1"/>
</dbReference>
<dbReference type="InterPro" id="IPR004045">
    <property type="entry name" value="Glutathione_S-Trfase_N"/>
</dbReference>
<keyword evidence="4" id="KW-0808">Transferase</keyword>
<dbReference type="Pfam" id="PF02798">
    <property type="entry name" value="GST_N"/>
    <property type="match status" value="1"/>
</dbReference>
<dbReference type="Proteomes" id="UP001530315">
    <property type="component" value="Unassembled WGS sequence"/>
</dbReference>
<dbReference type="EC" id="2.5.1.18" evidence="3"/>
<feature type="domain" description="GST N-terminal" evidence="6">
    <location>
        <begin position="9"/>
        <end position="96"/>
    </location>
</feature>
<evidence type="ECO:0000256" key="3">
    <source>
        <dbReference type="ARBA" id="ARBA00012452"/>
    </source>
</evidence>
<comment type="caution">
    <text evidence="8">The sequence shown here is derived from an EMBL/GenBank/DDBJ whole genome shotgun (WGS) entry which is preliminary data.</text>
</comment>
<dbReference type="InterPro" id="IPR036249">
    <property type="entry name" value="Thioredoxin-like_sf"/>
</dbReference>
<keyword evidence="9" id="KW-1185">Reference proteome</keyword>
<reference evidence="8 9" key="1">
    <citation type="submission" date="2024-10" db="EMBL/GenBank/DDBJ databases">
        <title>Updated reference genomes for cyclostephanoid diatoms.</title>
        <authorList>
            <person name="Roberts W.R."/>
            <person name="Alverson A.J."/>
        </authorList>
    </citation>
    <scope>NUCLEOTIDE SEQUENCE [LARGE SCALE GENOMIC DNA]</scope>
    <source>
        <strain evidence="8 9">AJA276-08</strain>
    </source>
</reference>
<dbReference type="SFLD" id="SFLDS00019">
    <property type="entry name" value="Glutathione_Transferase_(cytos"/>
    <property type="match status" value="1"/>
</dbReference>
<dbReference type="Pfam" id="PF14497">
    <property type="entry name" value="GST_C_3"/>
    <property type="match status" value="1"/>
</dbReference>
<dbReference type="InterPro" id="IPR040079">
    <property type="entry name" value="Glutathione_S-Trfase"/>
</dbReference>
<comment type="function">
    <text evidence="1">Conjugation of reduced glutathione to a wide number of exogenous and endogenous hydrophobic electrophiles.</text>
</comment>
<evidence type="ECO:0000313" key="8">
    <source>
        <dbReference type="EMBL" id="KAL3775591.1"/>
    </source>
</evidence>
<dbReference type="PROSITE" id="PS50405">
    <property type="entry name" value="GST_CTER"/>
    <property type="match status" value="1"/>
</dbReference>
<proteinExistence type="inferred from homology"/>
<gene>
    <name evidence="8" type="ORF">ACHAW5_003494</name>
</gene>
<evidence type="ECO:0000313" key="9">
    <source>
        <dbReference type="Proteomes" id="UP001530315"/>
    </source>
</evidence>
<dbReference type="PANTHER" id="PTHR11571">
    <property type="entry name" value="GLUTATHIONE S-TRANSFERASE"/>
    <property type="match status" value="1"/>
</dbReference>
<dbReference type="EMBL" id="JALLAZ020001406">
    <property type="protein sequence ID" value="KAL3775591.1"/>
    <property type="molecule type" value="Genomic_DNA"/>
</dbReference>
<organism evidence="8 9">
    <name type="scientific">Stephanodiscus triporus</name>
    <dbReference type="NCBI Taxonomy" id="2934178"/>
    <lineage>
        <taxon>Eukaryota</taxon>
        <taxon>Sar</taxon>
        <taxon>Stramenopiles</taxon>
        <taxon>Ochrophyta</taxon>
        <taxon>Bacillariophyta</taxon>
        <taxon>Coscinodiscophyceae</taxon>
        <taxon>Thalassiosirophycidae</taxon>
        <taxon>Stephanodiscales</taxon>
        <taxon>Stephanodiscaceae</taxon>
        <taxon>Stephanodiscus</taxon>
    </lineage>
</organism>
<dbReference type="InterPro" id="IPR010987">
    <property type="entry name" value="Glutathione-S-Trfase_C-like"/>
</dbReference>
<dbReference type="InterPro" id="IPR036282">
    <property type="entry name" value="Glutathione-S-Trfase_C_sf"/>
</dbReference>
<evidence type="ECO:0000259" key="7">
    <source>
        <dbReference type="PROSITE" id="PS50405"/>
    </source>
</evidence>
<protein>
    <recommendedName>
        <fullName evidence="3">glutathione transferase</fullName>
        <ecNumber evidence="3">2.5.1.18</ecNumber>
    </recommendedName>
</protein>
<dbReference type="InterPro" id="IPR004046">
    <property type="entry name" value="GST_C"/>
</dbReference>
<dbReference type="InterPro" id="IPR050213">
    <property type="entry name" value="GST_superfamily"/>
</dbReference>
<sequence length="228" mass="26079">MNDPSEGSPRPVLGYWKIRGLASAIRYQLVYSGVPFDEEVYEQGDGPDFSRAAWDDVKYDQGLTYPNLPYFKDGEYSLTEPAAIHRYIARKWCPDLLCHDDAELYGRAEMAWGVVSDLNNYITARMYRDDDKKAIAVAVIPRLAPIAEELKGKGVLVGDRLCCADFAFVELVEKLNFVSDGGIFQVFPSIKRYRDRVFALKNLKEYLENLERCPRLPFNNKEAKINNM</sequence>
<dbReference type="GO" id="GO:0004364">
    <property type="term" value="F:glutathione transferase activity"/>
    <property type="evidence" value="ECO:0007669"/>
    <property type="project" value="UniProtKB-EC"/>
</dbReference>
<evidence type="ECO:0000256" key="5">
    <source>
        <dbReference type="ARBA" id="ARBA00047960"/>
    </source>
</evidence>
<comment type="catalytic activity">
    <reaction evidence="5">
        <text>RX + glutathione = an S-substituted glutathione + a halide anion + H(+)</text>
        <dbReference type="Rhea" id="RHEA:16437"/>
        <dbReference type="ChEBI" id="CHEBI:15378"/>
        <dbReference type="ChEBI" id="CHEBI:16042"/>
        <dbReference type="ChEBI" id="CHEBI:17792"/>
        <dbReference type="ChEBI" id="CHEBI:57925"/>
        <dbReference type="ChEBI" id="CHEBI:90779"/>
        <dbReference type="EC" id="2.5.1.18"/>
    </reaction>
</comment>
<dbReference type="Gene3D" id="3.40.30.10">
    <property type="entry name" value="Glutaredoxin"/>
    <property type="match status" value="1"/>
</dbReference>